<accession>F8GUR3</accession>
<dbReference type="EMBL" id="CP002879">
    <property type="protein sequence ID" value="AEI82467.1"/>
    <property type="molecule type" value="Genomic_DNA"/>
</dbReference>
<name>F8GUR3_CUPNN</name>
<organism evidence="3 4">
    <name type="scientific">Cupriavidus necator (strain ATCC 43291 / DSM 13513 / CCUG 52238 / LMG 8453 / N-1)</name>
    <name type="common">Ralstonia eutropha</name>
    <dbReference type="NCBI Taxonomy" id="1042878"/>
    <lineage>
        <taxon>Bacteria</taxon>
        <taxon>Pseudomonadati</taxon>
        <taxon>Pseudomonadota</taxon>
        <taxon>Betaproteobacteria</taxon>
        <taxon>Burkholderiales</taxon>
        <taxon>Burkholderiaceae</taxon>
        <taxon>Cupriavidus</taxon>
    </lineage>
</organism>
<dbReference type="PANTHER" id="PTHR33055">
    <property type="entry name" value="TRANSPOSASE FOR INSERTION SEQUENCE ELEMENT IS1111A"/>
    <property type="match status" value="1"/>
</dbReference>
<sequence length="123" mass="13263">MGKSRAALDKAIPGVLEKLAGRLPGMLIESLREQWNDLDKLDRQIADIERRLQAWLKDDQACKAIAAIPGVGLLTATAAVATMGNPKPFRSGREFAAWLGLVPKQTGTGRKTVLLGISKRGDT</sequence>
<reference evidence="3 4" key="1">
    <citation type="journal article" date="2011" name="J. Bacteriol.">
        <title>Complete genome sequence of the type strain Cupriavidus necator N-1.</title>
        <authorList>
            <person name="Poehlein A."/>
            <person name="Kusian B."/>
            <person name="Friedrich B."/>
            <person name="Daniel R."/>
            <person name="Bowien B."/>
        </authorList>
    </citation>
    <scope>NUCLEOTIDE SEQUENCE [LARGE SCALE GENOMIC DNA]</scope>
    <source>
        <strain evidence="4">ATCC 43291 / DSM 13513 / CCUG 52238 / LMG 8453 / N-1</strain>
        <plasmid evidence="3 4">pBB1</plasmid>
    </source>
</reference>
<keyword evidence="3" id="KW-0614">Plasmid</keyword>
<dbReference type="Proteomes" id="UP000006798">
    <property type="component" value="Plasmid pBB1"/>
</dbReference>
<dbReference type="HOGENOM" id="CLU_2011438_0_0_4"/>
<dbReference type="GO" id="GO:0004803">
    <property type="term" value="F:transposase activity"/>
    <property type="evidence" value="ECO:0007669"/>
    <property type="project" value="InterPro"/>
</dbReference>
<dbReference type="InterPro" id="IPR003346">
    <property type="entry name" value="Transposase_20"/>
</dbReference>
<evidence type="ECO:0000313" key="4">
    <source>
        <dbReference type="Proteomes" id="UP000006798"/>
    </source>
</evidence>
<evidence type="ECO:0000256" key="1">
    <source>
        <dbReference type="SAM" id="Coils"/>
    </source>
</evidence>
<keyword evidence="1" id="KW-0175">Coiled coil</keyword>
<protein>
    <submittedName>
        <fullName evidence="3">Transposase IS116/IS110/IS902 family protein</fullName>
    </submittedName>
</protein>
<dbReference type="PANTHER" id="PTHR33055:SF3">
    <property type="entry name" value="PUTATIVE TRANSPOSASE FOR IS117-RELATED"/>
    <property type="match status" value="1"/>
</dbReference>
<dbReference type="InterPro" id="IPR047650">
    <property type="entry name" value="Transpos_IS110"/>
</dbReference>
<proteinExistence type="predicted"/>
<evidence type="ECO:0000259" key="2">
    <source>
        <dbReference type="Pfam" id="PF02371"/>
    </source>
</evidence>
<dbReference type="AlphaFoldDB" id="F8GUR3"/>
<dbReference type="KEGG" id="cnc:CNE_BB1p10590"/>
<evidence type="ECO:0000313" key="3">
    <source>
        <dbReference type="EMBL" id="AEI82467.1"/>
    </source>
</evidence>
<feature type="coiled-coil region" evidence="1">
    <location>
        <begin position="31"/>
        <end position="58"/>
    </location>
</feature>
<gene>
    <name evidence="3" type="ordered locus">CNE_BB1p10590</name>
</gene>
<dbReference type="Pfam" id="PF02371">
    <property type="entry name" value="Transposase_20"/>
    <property type="match status" value="1"/>
</dbReference>
<feature type="domain" description="Transposase IS116/IS110/IS902 C-terminal" evidence="2">
    <location>
        <begin position="62"/>
        <end position="122"/>
    </location>
</feature>
<dbReference type="GO" id="GO:0003677">
    <property type="term" value="F:DNA binding"/>
    <property type="evidence" value="ECO:0007669"/>
    <property type="project" value="InterPro"/>
</dbReference>
<dbReference type="GO" id="GO:0006313">
    <property type="term" value="P:DNA transposition"/>
    <property type="evidence" value="ECO:0007669"/>
    <property type="project" value="InterPro"/>
</dbReference>
<geneLocation type="plasmid" evidence="3 4">
    <name>pBB1</name>
</geneLocation>